<evidence type="ECO:0000256" key="3">
    <source>
        <dbReference type="SAM" id="Phobius"/>
    </source>
</evidence>
<evidence type="ECO:0000256" key="1">
    <source>
        <dbReference type="ARBA" id="ARBA00004685"/>
    </source>
</evidence>
<reference evidence="5" key="1">
    <citation type="journal article" date="2011" name="PLoS Genet.">
        <title>Genomic analysis of the necrotrophic fungal pathogens Sclerotinia sclerotiorum and Botrytis cinerea.</title>
        <authorList>
            <person name="Amselem J."/>
            <person name="Cuomo C.A."/>
            <person name="van Kan J.A."/>
            <person name="Viaud M."/>
            <person name="Benito E.P."/>
            <person name="Couloux A."/>
            <person name="Coutinho P.M."/>
            <person name="de Vries R.P."/>
            <person name="Dyer P.S."/>
            <person name="Fillinger S."/>
            <person name="Fournier E."/>
            <person name="Gout L."/>
            <person name="Hahn M."/>
            <person name="Kohn L."/>
            <person name="Lapalu N."/>
            <person name="Plummer K.M."/>
            <person name="Pradier J.M."/>
            <person name="Quevillon E."/>
            <person name="Sharon A."/>
            <person name="Simon A."/>
            <person name="ten Have A."/>
            <person name="Tudzynski B."/>
            <person name="Tudzynski P."/>
            <person name="Wincker P."/>
            <person name="Andrew M."/>
            <person name="Anthouard V."/>
            <person name="Beever R.E."/>
            <person name="Beffa R."/>
            <person name="Benoit I."/>
            <person name="Bouzid O."/>
            <person name="Brault B."/>
            <person name="Chen Z."/>
            <person name="Choquer M."/>
            <person name="Collemare J."/>
            <person name="Cotton P."/>
            <person name="Danchin E.G."/>
            <person name="Da Silva C."/>
            <person name="Gautier A."/>
            <person name="Giraud C."/>
            <person name="Giraud T."/>
            <person name="Gonzalez C."/>
            <person name="Grossetete S."/>
            <person name="Guldener U."/>
            <person name="Henrissat B."/>
            <person name="Howlett B.J."/>
            <person name="Kodira C."/>
            <person name="Kretschmer M."/>
            <person name="Lappartient A."/>
            <person name="Leroch M."/>
            <person name="Levis C."/>
            <person name="Mauceli E."/>
            <person name="Neuveglise C."/>
            <person name="Oeser B."/>
            <person name="Pearson M."/>
            <person name="Poulain J."/>
            <person name="Poussereau N."/>
            <person name="Quesneville H."/>
            <person name="Rascle C."/>
            <person name="Schumacher J."/>
            <person name="Segurens B."/>
            <person name="Sexton A."/>
            <person name="Silva E."/>
            <person name="Sirven C."/>
            <person name="Soanes D.M."/>
            <person name="Talbot N.J."/>
            <person name="Templeton M."/>
            <person name="Yandava C."/>
            <person name="Yarden O."/>
            <person name="Zeng Q."/>
            <person name="Rollins J.A."/>
            <person name="Lebrun M.H."/>
            <person name="Dickman M."/>
        </authorList>
    </citation>
    <scope>NUCLEOTIDE SEQUENCE [LARGE SCALE GENOMIC DNA]</scope>
    <source>
        <strain evidence="5">ATCC 18683 / 1980 / Ss-1</strain>
    </source>
</reference>
<dbReference type="GeneID" id="5482853"/>
<dbReference type="EMBL" id="CH476640">
    <property type="protein sequence ID" value="EDN97246.1"/>
    <property type="molecule type" value="Genomic_DNA"/>
</dbReference>
<keyword evidence="3" id="KW-0812">Transmembrane</keyword>
<protein>
    <submittedName>
        <fullName evidence="4">Uncharacterized protein</fullName>
    </submittedName>
</protein>
<evidence type="ECO:0000313" key="5">
    <source>
        <dbReference type="Proteomes" id="UP000001312"/>
    </source>
</evidence>
<dbReference type="InterPro" id="IPR021765">
    <property type="entry name" value="UstYa-like"/>
</dbReference>
<dbReference type="Proteomes" id="UP000001312">
    <property type="component" value="Unassembled WGS sequence"/>
</dbReference>
<dbReference type="AlphaFoldDB" id="A7F3C5"/>
<organism evidence="4 5">
    <name type="scientific">Sclerotinia sclerotiorum (strain ATCC 18683 / 1980 / Ss-1)</name>
    <name type="common">White mold</name>
    <name type="synonym">Whetzelinia sclerotiorum</name>
    <dbReference type="NCBI Taxonomy" id="665079"/>
    <lineage>
        <taxon>Eukaryota</taxon>
        <taxon>Fungi</taxon>
        <taxon>Dikarya</taxon>
        <taxon>Ascomycota</taxon>
        <taxon>Pezizomycotina</taxon>
        <taxon>Leotiomycetes</taxon>
        <taxon>Helotiales</taxon>
        <taxon>Sclerotiniaceae</taxon>
        <taxon>Sclerotinia</taxon>
    </lineage>
</organism>
<evidence type="ECO:0000313" key="4">
    <source>
        <dbReference type="EMBL" id="EDN97246.1"/>
    </source>
</evidence>
<dbReference type="PANTHER" id="PTHR33365:SF4">
    <property type="entry name" value="CYCLOCHLOROTINE BIOSYNTHESIS PROTEIN O"/>
    <property type="match status" value="1"/>
</dbReference>
<evidence type="ECO:0000256" key="2">
    <source>
        <dbReference type="ARBA" id="ARBA00035112"/>
    </source>
</evidence>
<dbReference type="RefSeq" id="XP_001586742.1">
    <property type="nucleotide sequence ID" value="XM_001586692.1"/>
</dbReference>
<comment type="similarity">
    <text evidence="2">Belongs to the ustYa family.</text>
</comment>
<proteinExistence type="inferred from homology"/>
<dbReference type="PANTHER" id="PTHR33365">
    <property type="entry name" value="YALI0B05434P"/>
    <property type="match status" value="1"/>
</dbReference>
<name>A7F3C5_SCLS1</name>
<sequence>MFKVLGTMWFPLITRNPFYTPLTTGPDEEAETHVGVKYEERKSKWNILLILTACFASAALGFAFARILNTHSIVLTPSGPQCTLLVEEELEPHMQRSHMRHCLDFLRQSLMCCGDSSIEKVDPELKGVTGWGTEHICTSWEQLQKWVGGRQRLDR</sequence>
<keyword evidence="3" id="KW-0472">Membrane</keyword>
<gene>
    <name evidence="4" type="ORF">SS1G_11771</name>
</gene>
<keyword evidence="5" id="KW-1185">Reference proteome</keyword>
<feature type="transmembrane region" description="Helical" evidence="3">
    <location>
        <begin position="47"/>
        <end position="68"/>
    </location>
</feature>
<keyword evidence="3" id="KW-1133">Transmembrane helix</keyword>
<dbReference type="Pfam" id="PF11807">
    <property type="entry name" value="UstYa"/>
    <property type="match status" value="1"/>
</dbReference>
<comment type="pathway">
    <text evidence="1">Mycotoxin biosynthesis.</text>
</comment>
<accession>A7F3C5</accession>
<dbReference type="GO" id="GO:0043386">
    <property type="term" value="P:mycotoxin biosynthetic process"/>
    <property type="evidence" value="ECO:0007669"/>
    <property type="project" value="InterPro"/>
</dbReference>
<dbReference type="InParanoid" id="A7F3C5"/>
<dbReference type="KEGG" id="ssl:SS1G_11771"/>